<keyword evidence="1" id="KW-0472">Membrane</keyword>
<proteinExistence type="predicted"/>
<comment type="caution">
    <text evidence="2">The sequence shown here is derived from an EMBL/GenBank/DDBJ whole genome shotgun (WGS) entry which is preliminary data.</text>
</comment>
<reference evidence="2 3" key="1">
    <citation type="submission" date="2019-06" db="EMBL/GenBank/DDBJ databases">
        <title>Sequencing the genomes of 1000 actinobacteria strains.</title>
        <authorList>
            <person name="Klenk H.-P."/>
        </authorList>
    </citation>
    <scope>NUCLEOTIDE SEQUENCE [LARGE SCALE GENOMIC DNA]</scope>
    <source>
        <strain evidence="2 3">DSM 44826</strain>
    </source>
</reference>
<dbReference type="RefSeq" id="WP_145906138.1">
    <property type="nucleotide sequence ID" value="NZ_BAAAMZ010000021.1"/>
</dbReference>
<keyword evidence="1" id="KW-0812">Transmembrane</keyword>
<dbReference type="OrthoDB" id="940913at2"/>
<gene>
    <name evidence="2" type="ORF">FHX73_113828</name>
</gene>
<keyword evidence="3" id="KW-1185">Reference proteome</keyword>
<evidence type="ECO:0000256" key="1">
    <source>
        <dbReference type="SAM" id="Phobius"/>
    </source>
</evidence>
<evidence type="ECO:0000313" key="2">
    <source>
        <dbReference type="EMBL" id="TWF99967.1"/>
    </source>
</evidence>
<feature type="transmembrane region" description="Helical" evidence="1">
    <location>
        <begin position="172"/>
        <end position="199"/>
    </location>
</feature>
<evidence type="ECO:0000313" key="3">
    <source>
        <dbReference type="Proteomes" id="UP000317940"/>
    </source>
</evidence>
<organism evidence="2 3">
    <name type="scientific">Kitasatospora viridis</name>
    <dbReference type="NCBI Taxonomy" id="281105"/>
    <lineage>
        <taxon>Bacteria</taxon>
        <taxon>Bacillati</taxon>
        <taxon>Actinomycetota</taxon>
        <taxon>Actinomycetes</taxon>
        <taxon>Kitasatosporales</taxon>
        <taxon>Streptomycetaceae</taxon>
        <taxon>Kitasatospora</taxon>
    </lineage>
</organism>
<sequence>MWRSVIAALLGACLALAVGTVFGRTARSKDGATTPQALSFAGAAILGFFALFTGFSIAGAWQELNSARQHTYEESRSLTEVYWSSEGMAADDRRAVQGALRNYTHLVIDDEWSQMAAGHGSSAVWLAADRVRTAAEAANAQTTTEVSAKGDTLQNLTDMFATRNARLSDIRAVVPGLALGGLIVGSVLVVATPAVIGMTANRRNLMVLCFVGATVAFAVGLVLQLSGPYSGVLKVQPAAFQLALTRYDQMDAEAAQH</sequence>
<keyword evidence="1" id="KW-1133">Transmembrane helix</keyword>
<dbReference type="Proteomes" id="UP000317940">
    <property type="component" value="Unassembled WGS sequence"/>
</dbReference>
<name>A0A561UKS8_9ACTN</name>
<dbReference type="AlphaFoldDB" id="A0A561UKS8"/>
<feature type="transmembrane region" description="Helical" evidence="1">
    <location>
        <begin position="205"/>
        <end position="225"/>
    </location>
</feature>
<dbReference type="EMBL" id="VIWT01000001">
    <property type="protein sequence ID" value="TWF99967.1"/>
    <property type="molecule type" value="Genomic_DNA"/>
</dbReference>
<dbReference type="Pfam" id="PF14023">
    <property type="entry name" value="Bestrophin-like"/>
    <property type="match status" value="1"/>
</dbReference>
<accession>A0A561UKS8</accession>
<dbReference type="InterPro" id="IPR025333">
    <property type="entry name" value="DUF4239"/>
</dbReference>
<protein>
    <submittedName>
        <fullName evidence="2">Uncharacterized protein DUF4239</fullName>
    </submittedName>
</protein>
<feature type="transmembrane region" description="Helical" evidence="1">
    <location>
        <begin position="39"/>
        <end position="61"/>
    </location>
</feature>